<dbReference type="CDD" id="cd04647">
    <property type="entry name" value="LbH_MAT_like"/>
    <property type="match status" value="1"/>
</dbReference>
<dbReference type="GO" id="GO:0005829">
    <property type="term" value="C:cytosol"/>
    <property type="evidence" value="ECO:0007669"/>
    <property type="project" value="TreeGrafter"/>
</dbReference>
<dbReference type="InterPro" id="IPR051159">
    <property type="entry name" value="Hexapeptide_acetyltransf"/>
</dbReference>
<dbReference type="Proteomes" id="UP000295727">
    <property type="component" value="Chromosome 1"/>
</dbReference>
<evidence type="ECO:0000313" key="5">
    <source>
        <dbReference type="EMBL" id="QBQ98357.1"/>
    </source>
</evidence>
<reference evidence="5 6" key="1">
    <citation type="submission" date="2019-03" db="EMBL/GenBank/DDBJ databases">
        <title>Paraburkholderia sp. 7MH5, isolated from subtropical forest soil.</title>
        <authorList>
            <person name="Gao Z.-H."/>
            <person name="Qiu L.-H."/>
        </authorList>
    </citation>
    <scope>NUCLEOTIDE SEQUENCE [LARGE SCALE GENOMIC DNA]</scope>
    <source>
        <strain evidence="5 6">7MH5</strain>
    </source>
</reference>
<dbReference type="Pfam" id="PF14602">
    <property type="entry name" value="Hexapep_2"/>
    <property type="match status" value="1"/>
</dbReference>
<dbReference type="SUPFAM" id="SSF51161">
    <property type="entry name" value="Trimeric LpxA-like enzymes"/>
    <property type="match status" value="1"/>
</dbReference>
<dbReference type="OrthoDB" id="9815592at2"/>
<keyword evidence="3" id="KW-0677">Repeat</keyword>
<protein>
    <submittedName>
        <fullName evidence="5">Acyltransferase</fullName>
    </submittedName>
</protein>
<comment type="similarity">
    <text evidence="1">Belongs to the transferase hexapeptide repeat family.</text>
</comment>
<dbReference type="PROSITE" id="PS00101">
    <property type="entry name" value="HEXAPEP_TRANSFERASES"/>
    <property type="match status" value="1"/>
</dbReference>
<evidence type="ECO:0000256" key="1">
    <source>
        <dbReference type="ARBA" id="ARBA00007274"/>
    </source>
</evidence>
<organism evidence="5 6">
    <name type="scientific">Paraburkholderia pallida</name>
    <dbReference type="NCBI Taxonomy" id="2547399"/>
    <lineage>
        <taxon>Bacteria</taxon>
        <taxon>Pseudomonadati</taxon>
        <taxon>Pseudomonadota</taxon>
        <taxon>Betaproteobacteria</taxon>
        <taxon>Burkholderiales</taxon>
        <taxon>Burkholderiaceae</taxon>
        <taxon>Paraburkholderia</taxon>
    </lineage>
</organism>
<evidence type="ECO:0000256" key="4">
    <source>
        <dbReference type="ARBA" id="ARBA00023315"/>
    </source>
</evidence>
<name>A0A4P7CT97_9BURK</name>
<accession>A0A4P7CT97</accession>
<dbReference type="InterPro" id="IPR018357">
    <property type="entry name" value="Hexapep_transf_CS"/>
</dbReference>
<evidence type="ECO:0000256" key="2">
    <source>
        <dbReference type="ARBA" id="ARBA00022679"/>
    </source>
</evidence>
<keyword evidence="2 5" id="KW-0808">Transferase</keyword>
<evidence type="ECO:0000313" key="6">
    <source>
        <dbReference type="Proteomes" id="UP000295727"/>
    </source>
</evidence>
<dbReference type="KEGG" id="ppai:E1956_15070"/>
<dbReference type="InterPro" id="IPR011004">
    <property type="entry name" value="Trimer_LpxA-like_sf"/>
</dbReference>
<dbReference type="GO" id="GO:0008374">
    <property type="term" value="F:O-acyltransferase activity"/>
    <property type="evidence" value="ECO:0007669"/>
    <property type="project" value="TreeGrafter"/>
</dbReference>
<proteinExistence type="inferred from homology"/>
<dbReference type="EMBL" id="CP038148">
    <property type="protein sequence ID" value="QBQ98357.1"/>
    <property type="molecule type" value="Genomic_DNA"/>
</dbReference>
<keyword evidence="4 5" id="KW-0012">Acyltransferase</keyword>
<dbReference type="PANTHER" id="PTHR23416">
    <property type="entry name" value="SIALIC ACID SYNTHASE-RELATED"/>
    <property type="match status" value="1"/>
</dbReference>
<gene>
    <name evidence="5" type="ORF">E1956_15070</name>
</gene>
<dbReference type="PANTHER" id="PTHR23416:SF23">
    <property type="entry name" value="ACETYLTRANSFERASE C18B11.09C-RELATED"/>
    <property type="match status" value="1"/>
</dbReference>
<dbReference type="Gene3D" id="2.160.10.10">
    <property type="entry name" value="Hexapeptide repeat proteins"/>
    <property type="match status" value="1"/>
</dbReference>
<keyword evidence="6" id="KW-1185">Reference proteome</keyword>
<dbReference type="InterPro" id="IPR001451">
    <property type="entry name" value="Hexapep"/>
</dbReference>
<evidence type="ECO:0000256" key="3">
    <source>
        <dbReference type="ARBA" id="ARBA00022737"/>
    </source>
</evidence>
<sequence length="222" mass="25420">MISRASCGVTKRSLRRWCVSNVAKPSLVTRAVERLRRVWRYLRWRFKPALCFYLGNHLFMNWMPYGIRHWFLRRFCMVQIGPDSSIAMGCFVTGYHIEIGSNTVINRYTYLDGRVPLKIGNNVNISHYTLIQTLTHDPQNPDFVCLCKPVIIGDHAWIGARAIICPGVTVGEGAVVGAGAVVTRDVAPYTIVGGNPARYIKDRTRDLRYRSRYFPFFDTDIQ</sequence>
<dbReference type="AlphaFoldDB" id="A0A4P7CT97"/>